<keyword evidence="2" id="KW-0539">Nucleus</keyword>
<dbReference type="SMART" id="SM00674">
    <property type="entry name" value="CENPB"/>
    <property type="match status" value="1"/>
</dbReference>
<dbReference type="InterPro" id="IPR006600">
    <property type="entry name" value="HTH_CenpB_DNA-bd_dom"/>
</dbReference>
<dbReference type="GO" id="GO:0003677">
    <property type="term" value="F:DNA binding"/>
    <property type="evidence" value="ECO:0007669"/>
    <property type="project" value="UniProtKB-KW"/>
</dbReference>
<evidence type="ECO:0000256" key="3">
    <source>
        <dbReference type="SAM" id="MobiDB-lite"/>
    </source>
</evidence>
<dbReference type="PROSITE" id="PS51253">
    <property type="entry name" value="HTH_CENPB"/>
    <property type="match status" value="1"/>
</dbReference>
<dbReference type="InterPro" id="IPR009057">
    <property type="entry name" value="Homeodomain-like_sf"/>
</dbReference>
<evidence type="ECO:0000259" key="4">
    <source>
        <dbReference type="PROSITE" id="PS51253"/>
    </source>
</evidence>
<evidence type="ECO:0000313" key="6">
    <source>
        <dbReference type="RefSeq" id="XP_019615529.1"/>
    </source>
</evidence>
<evidence type="ECO:0000256" key="2">
    <source>
        <dbReference type="ARBA" id="ARBA00023242"/>
    </source>
</evidence>
<sequence>MATVTRQNVKRRCLTLRQKIEVIREYEKGGRGSRKLAKQFGVGKTQIENIVKRKREYLDDFANNVPETKRRNCTTGYEQINELCLRFYRDRASRGKSCNGPMLQGAALTFAKDLGVTSFKASNGWLECFKRRHNISARSKPSGGDRVDKAVVRTPRDPSTTGEHISPENWERPDIGLSKESTDSYHLDDVLVSDRDQKELSITSVHVTSGNSDVNDSNAESIATAEKDQANGGEESDLPTETLPDVATVKKEPEEGENAMEEDNSLEDICTGPINNLSMAIKAVNDLKLYCLNEGLGSELFTLSELENRFISLWMERRTSTATT</sequence>
<dbReference type="PANTHER" id="PTHR19303">
    <property type="entry name" value="TRANSPOSON"/>
    <property type="match status" value="1"/>
</dbReference>
<proteinExistence type="predicted"/>
<dbReference type="PANTHER" id="PTHR19303:SF73">
    <property type="entry name" value="PROTEIN PDC2"/>
    <property type="match status" value="1"/>
</dbReference>
<gene>
    <name evidence="6" type="primary">LOC109463231</name>
</gene>
<dbReference type="AlphaFoldDB" id="A0A6P4XYJ6"/>
<keyword evidence="5" id="KW-1185">Reference proteome</keyword>
<protein>
    <submittedName>
        <fullName evidence="6">Tigger transposable element-derived protein 6-like</fullName>
    </submittedName>
</protein>
<dbReference type="GO" id="GO:0005634">
    <property type="term" value="C:nucleus"/>
    <property type="evidence" value="ECO:0007669"/>
    <property type="project" value="TreeGrafter"/>
</dbReference>
<dbReference type="Gene3D" id="1.10.10.60">
    <property type="entry name" value="Homeodomain-like"/>
    <property type="match status" value="2"/>
</dbReference>
<dbReference type="Pfam" id="PF04218">
    <property type="entry name" value="CENP-B_N"/>
    <property type="match status" value="1"/>
</dbReference>
<dbReference type="GeneID" id="109463231"/>
<feature type="domain" description="HTH CENPB-type" evidence="4">
    <location>
        <begin position="68"/>
        <end position="139"/>
    </location>
</feature>
<feature type="region of interest" description="Disordered" evidence="3">
    <location>
        <begin position="137"/>
        <end position="177"/>
    </location>
</feature>
<dbReference type="KEGG" id="bbel:109463231"/>
<accession>A0A6P4XYJ6</accession>
<name>A0A6P4XYJ6_BRABE</name>
<dbReference type="RefSeq" id="XP_019615529.1">
    <property type="nucleotide sequence ID" value="XM_019759970.1"/>
</dbReference>
<feature type="compositionally biased region" description="Basic and acidic residues" evidence="3">
    <location>
        <begin position="165"/>
        <end position="174"/>
    </location>
</feature>
<dbReference type="InterPro" id="IPR007889">
    <property type="entry name" value="HTH_Psq"/>
</dbReference>
<dbReference type="OrthoDB" id="3229771at2759"/>
<evidence type="ECO:0000256" key="1">
    <source>
        <dbReference type="ARBA" id="ARBA00023125"/>
    </source>
</evidence>
<dbReference type="SUPFAM" id="SSF46689">
    <property type="entry name" value="Homeodomain-like"/>
    <property type="match status" value="2"/>
</dbReference>
<dbReference type="Proteomes" id="UP000515135">
    <property type="component" value="Unplaced"/>
</dbReference>
<keyword evidence="1" id="KW-0238">DNA-binding</keyword>
<dbReference type="Pfam" id="PF03221">
    <property type="entry name" value="HTH_Tnp_Tc5"/>
    <property type="match status" value="1"/>
</dbReference>
<feature type="compositionally biased region" description="Basic and acidic residues" evidence="3">
    <location>
        <begin position="143"/>
        <end position="156"/>
    </location>
</feature>
<evidence type="ECO:0000313" key="5">
    <source>
        <dbReference type="Proteomes" id="UP000515135"/>
    </source>
</evidence>
<organism evidence="5 6">
    <name type="scientific">Branchiostoma belcheri</name>
    <name type="common">Amphioxus</name>
    <dbReference type="NCBI Taxonomy" id="7741"/>
    <lineage>
        <taxon>Eukaryota</taxon>
        <taxon>Metazoa</taxon>
        <taxon>Chordata</taxon>
        <taxon>Cephalochordata</taxon>
        <taxon>Leptocardii</taxon>
        <taxon>Amphioxiformes</taxon>
        <taxon>Branchiostomatidae</taxon>
        <taxon>Branchiostoma</taxon>
    </lineage>
</organism>
<dbReference type="InterPro" id="IPR050863">
    <property type="entry name" value="CenT-Element_Derived"/>
</dbReference>
<reference evidence="6" key="1">
    <citation type="submission" date="2025-08" db="UniProtKB">
        <authorList>
            <consortium name="RefSeq"/>
        </authorList>
    </citation>
    <scope>IDENTIFICATION</scope>
    <source>
        <tissue evidence="6">Gonad</tissue>
    </source>
</reference>